<dbReference type="AlphaFoldDB" id="A0A9P6ASR2"/>
<name>A0A9P6ASR2_9AGAM</name>
<dbReference type="EMBL" id="MU129006">
    <property type="protein sequence ID" value="KAF9511022.1"/>
    <property type="molecule type" value="Genomic_DNA"/>
</dbReference>
<gene>
    <name evidence="1" type="ORF">BS47DRAFT_1487089</name>
</gene>
<evidence type="ECO:0000313" key="1">
    <source>
        <dbReference type="EMBL" id="KAF9511022.1"/>
    </source>
</evidence>
<organism evidence="1 2">
    <name type="scientific">Hydnum rufescens UP504</name>
    <dbReference type="NCBI Taxonomy" id="1448309"/>
    <lineage>
        <taxon>Eukaryota</taxon>
        <taxon>Fungi</taxon>
        <taxon>Dikarya</taxon>
        <taxon>Basidiomycota</taxon>
        <taxon>Agaricomycotina</taxon>
        <taxon>Agaricomycetes</taxon>
        <taxon>Cantharellales</taxon>
        <taxon>Hydnaceae</taxon>
        <taxon>Hydnum</taxon>
    </lineage>
</organism>
<sequence length="157" mass="17584">MKGLPFRAPQAVAAWYTYYGNDRGQTPSVDSKSTLQNKIKSVPTLALNAFGTRVATARLELFRLTPNSRTRSRDTNTIPANSGVDEAKWLQSDVGHTSRVSEEQVAMEEDPRWEVRLLDAGVIVIAARIFVSARKIQYYAPNMVSSRIGSTFRKTKY</sequence>
<proteinExistence type="predicted"/>
<protein>
    <submittedName>
        <fullName evidence="1">Uncharacterized protein</fullName>
    </submittedName>
</protein>
<comment type="caution">
    <text evidence="1">The sequence shown here is derived from an EMBL/GenBank/DDBJ whole genome shotgun (WGS) entry which is preliminary data.</text>
</comment>
<keyword evidence="2" id="KW-1185">Reference proteome</keyword>
<evidence type="ECO:0000313" key="2">
    <source>
        <dbReference type="Proteomes" id="UP000886523"/>
    </source>
</evidence>
<dbReference type="Proteomes" id="UP000886523">
    <property type="component" value="Unassembled WGS sequence"/>
</dbReference>
<reference evidence="1" key="1">
    <citation type="journal article" date="2020" name="Nat. Commun.">
        <title>Large-scale genome sequencing of mycorrhizal fungi provides insights into the early evolution of symbiotic traits.</title>
        <authorList>
            <person name="Miyauchi S."/>
            <person name="Kiss E."/>
            <person name="Kuo A."/>
            <person name="Drula E."/>
            <person name="Kohler A."/>
            <person name="Sanchez-Garcia M."/>
            <person name="Morin E."/>
            <person name="Andreopoulos B."/>
            <person name="Barry K.W."/>
            <person name="Bonito G."/>
            <person name="Buee M."/>
            <person name="Carver A."/>
            <person name="Chen C."/>
            <person name="Cichocki N."/>
            <person name="Clum A."/>
            <person name="Culley D."/>
            <person name="Crous P.W."/>
            <person name="Fauchery L."/>
            <person name="Girlanda M."/>
            <person name="Hayes R.D."/>
            <person name="Keri Z."/>
            <person name="LaButti K."/>
            <person name="Lipzen A."/>
            <person name="Lombard V."/>
            <person name="Magnuson J."/>
            <person name="Maillard F."/>
            <person name="Murat C."/>
            <person name="Nolan M."/>
            <person name="Ohm R.A."/>
            <person name="Pangilinan J."/>
            <person name="Pereira M.F."/>
            <person name="Perotto S."/>
            <person name="Peter M."/>
            <person name="Pfister S."/>
            <person name="Riley R."/>
            <person name="Sitrit Y."/>
            <person name="Stielow J.B."/>
            <person name="Szollosi G."/>
            <person name="Zifcakova L."/>
            <person name="Stursova M."/>
            <person name="Spatafora J.W."/>
            <person name="Tedersoo L."/>
            <person name="Vaario L.M."/>
            <person name="Yamada A."/>
            <person name="Yan M."/>
            <person name="Wang P."/>
            <person name="Xu J."/>
            <person name="Bruns T."/>
            <person name="Baldrian P."/>
            <person name="Vilgalys R."/>
            <person name="Dunand C."/>
            <person name="Henrissat B."/>
            <person name="Grigoriev I.V."/>
            <person name="Hibbett D."/>
            <person name="Nagy L.G."/>
            <person name="Martin F.M."/>
        </authorList>
    </citation>
    <scope>NUCLEOTIDE SEQUENCE</scope>
    <source>
        <strain evidence="1">UP504</strain>
    </source>
</reference>
<accession>A0A9P6ASR2</accession>